<protein>
    <recommendedName>
        <fullName evidence="4">NB-ARC domain-containing protein</fullName>
    </recommendedName>
</protein>
<dbReference type="PROSITE" id="PS51450">
    <property type="entry name" value="LRR"/>
    <property type="match status" value="2"/>
</dbReference>
<evidence type="ECO:0000313" key="3">
    <source>
        <dbReference type="Proteomes" id="UP000323000"/>
    </source>
</evidence>
<dbReference type="Proteomes" id="UP000323000">
    <property type="component" value="Chromosome 3"/>
</dbReference>
<proteinExistence type="predicted"/>
<dbReference type="InterPro" id="IPR001611">
    <property type="entry name" value="Leu-rich_rpt"/>
</dbReference>
<gene>
    <name evidence="2" type="ORF">EZV62_006810</name>
</gene>
<comment type="caution">
    <text evidence="2">The sequence shown here is derived from an EMBL/GenBank/DDBJ whole genome shotgun (WGS) entry which is preliminary data.</text>
</comment>
<dbReference type="OrthoDB" id="122245at2759"/>
<sequence>MEEHKQEMLQLLRNGSNSPVILAGVEMGTASWMARQIIECATSTSTDGFCSESLWVSLTKNYDIKWLYKAIYDQLSSDSIPEEWEYEDNNSQLDKTAQDLTVNTVDWEQEENQNAEQEAEDETADNLKVKIQAQLEKRKPVLLVLDCEGNNMHNNEFKEIVLPALSSISHRHLKVIITRCETGGADVIQEQTELGVMLPEESSSLLEKSVGKKIHEIHDFKRLSDAIANERSMRAPAAITVVVGALNYIAQNHNYEALTLKSAILKAAYYEKPLSQAVSPLLYCAYDMMQGDVTKKCFWHSLQFVCNYGGIHYNELITHWIMEGYFDPVDHIEKVYQAGHLVLMELIDRAMLKMQDNNIVVVEGAALDMIDTRPRGFGGTASLGLVRVLKNDEGFGRVTHIDGMIKTLCNPKIVKDVSTLLIDGARLNREVQEEFFSSMSGLKVLGVFNSGYKPLISSFSGLKDLDVLVLRNCDPLEDTTDISNLKTLRVLEISDSRDGDSSLMSMPENLFDEMTQLQSLNLSGLQIESLPSLSKLIELRLLILRRCSRLKKLQSLRGLANLEILDLSGAKSFENFHDTGFSEIPKIQLINLSDTKIRKLPVFGELKDLTRILLRGCQDNLRQLPKLQQLTSLLILDLSGTSQFRNFMFRDSIAELNHLKVLNLSKTKISKLPPIPCNLSELNLSGCSELVELPSVTSLKTLEFLDVSDAPKLAKINHESFQHLTYLRYLNFSNTKVENLPTLSNLRNLRQLLLKNCTLLRNLPAMEGVTRLDELDLSGCSALQVNESIIESFRINMPYPKLNLDQCGSNLAITNSSPS</sequence>
<dbReference type="AlphaFoldDB" id="A0A5C7I8K7"/>
<organism evidence="2 3">
    <name type="scientific">Acer yangbiense</name>
    <dbReference type="NCBI Taxonomy" id="1000413"/>
    <lineage>
        <taxon>Eukaryota</taxon>
        <taxon>Viridiplantae</taxon>
        <taxon>Streptophyta</taxon>
        <taxon>Embryophyta</taxon>
        <taxon>Tracheophyta</taxon>
        <taxon>Spermatophyta</taxon>
        <taxon>Magnoliopsida</taxon>
        <taxon>eudicotyledons</taxon>
        <taxon>Gunneridae</taxon>
        <taxon>Pentapetalae</taxon>
        <taxon>rosids</taxon>
        <taxon>malvids</taxon>
        <taxon>Sapindales</taxon>
        <taxon>Sapindaceae</taxon>
        <taxon>Hippocastanoideae</taxon>
        <taxon>Acereae</taxon>
        <taxon>Acer</taxon>
    </lineage>
</organism>
<dbReference type="InterPro" id="IPR032675">
    <property type="entry name" value="LRR_dom_sf"/>
</dbReference>
<evidence type="ECO:0008006" key="4">
    <source>
        <dbReference type="Google" id="ProtNLM"/>
    </source>
</evidence>
<name>A0A5C7I8K7_9ROSI</name>
<accession>A0A5C7I8K7</accession>
<keyword evidence="3" id="KW-1185">Reference proteome</keyword>
<dbReference type="EMBL" id="VAHF01000003">
    <property type="protein sequence ID" value="TXG65535.1"/>
    <property type="molecule type" value="Genomic_DNA"/>
</dbReference>
<dbReference type="PANTHER" id="PTHR47186">
    <property type="entry name" value="LEUCINE-RICH REPEAT-CONTAINING PROTEIN 57"/>
    <property type="match status" value="1"/>
</dbReference>
<reference evidence="3" key="1">
    <citation type="journal article" date="2019" name="Gigascience">
        <title>De novo genome assembly of the endangered Acer yangbiense, a plant species with extremely small populations endemic to Yunnan Province, China.</title>
        <authorList>
            <person name="Yang J."/>
            <person name="Wariss H.M."/>
            <person name="Tao L."/>
            <person name="Zhang R."/>
            <person name="Yun Q."/>
            <person name="Hollingsworth P."/>
            <person name="Dao Z."/>
            <person name="Luo G."/>
            <person name="Guo H."/>
            <person name="Ma Y."/>
            <person name="Sun W."/>
        </authorList>
    </citation>
    <scope>NUCLEOTIDE SEQUENCE [LARGE SCALE GENOMIC DNA]</scope>
    <source>
        <strain evidence="3">cv. Malutang</strain>
    </source>
</reference>
<dbReference type="PANTHER" id="PTHR47186:SF3">
    <property type="entry name" value="OS09G0267800 PROTEIN"/>
    <property type="match status" value="1"/>
</dbReference>
<feature type="coiled-coil region" evidence="1">
    <location>
        <begin position="105"/>
        <end position="132"/>
    </location>
</feature>
<evidence type="ECO:0000313" key="2">
    <source>
        <dbReference type="EMBL" id="TXG65535.1"/>
    </source>
</evidence>
<keyword evidence="1" id="KW-0175">Coiled coil</keyword>
<dbReference type="SUPFAM" id="SSF52058">
    <property type="entry name" value="L domain-like"/>
    <property type="match status" value="2"/>
</dbReference>
<dbReference type="Gene3D" id="3.80.10.10">
    <property type="entry name" value="Ribonuclease Inhibitor"/>
    <property type="match status" value="2"/>
</dbReference>
<evidence type="ECO:0000256" key="1">
    <source>
        <dbReference type="SAM" id="Coils"/>
    </source>
</evidence>